<dbReference type="EMBL" id="BQNB010013784">
    <property type="protein sequence ID" value="GJT20225.1"/>
    <property type="molecule type" value="Genomic_DNA"/>
</dbReference>
<evidence type="ECO:0000313" key="2">
    <source>
        <dbReference type="Proteomes" id="UP001151760"/>
    </source>
</evidence>
<reference evidence="1" key="1">
    <citation type="journal article" date="2022" name="Int. J. Mol. Sci.">
        <title>Draft Genome of Tanacetum Coccineum: Genomic Comparison of Closely Related Tanacetum-Family Plants.</title>
        <authorList>
            <person name="Yamashiro T."/>
            <person name="Shiraishi A."/>
            <person name="Nakayama K."/>
            <person name="Satake H."/>
        </authorList>
    </citation>
    <scope>NUCLEOTIDE SEQUENCE</scope>
</reference>
<dbReference type="Proteomes" id="UP001151760">
    <property type="component" value="Unassembled WGS sequence"/>
</dbReference>
<proteinExistence type="predicted"/>
<name>A0ABQ5BZL4_9ASTR</name>
<comment type="caution">
    <text evidence="1">The sequence shown here is derived from an EMBL/GenBank/DDBJ whole genome shotgun (WGS) entry which is preliminary data.</text>
</comment>
<reference evidence="1" key="2">
    <citation type="submission" date="2022-01" db="EMBL/GenBank/DDBJ databases">
        <authorList>
            <person name="Yamashiro T."/>
            <person name="Shiraishi A."/>
            <person name="Satake H."/>
            <person name="Nakayama K."/>
        </authorList>
    </citation>
    <scope>NUCLEOTIDE SEQUENCE</scope>
</reference>
<gene>
    <name evidence="1" type="ORF">Tco_0878931</name>
</gene>
<protein>
    <submittedName>
        <fullName evidence="1">Uncharacterized protein</fullName>
    </submittedName>
</protein>
<organism evidence="1 2">
    <name type="scientific">Tanacetum coccineum</name>
    <dbReference type="NCBI Taxonomy" id="301880"/>
    <lineage>
        <taxon>Eukaryota</taxon>
        <taxon>Viridiplantae</taxon>
        <taxon>Streptophyta</taxon>
        <taxon>Embryophyta</taxon>
        <taxon>Tracheophyta</taxon>
        <taxon>Spermatophyta</taxon>
        <taxon>Magnoliopsida</taxon>
        <taxon>eudicotyledons</taxon>
        <taxon>Gunneridae</taxon>
        <taxon>Pentapetalae</taxon>
        <taxon>asterids</taxon>
        <taxon>campanulids</taxon>
        <taxon>Asterales</taxon>
        <taxon>Asteraceae</taxon>
        <taxon>Asteroideae</taxon>
        <taxon>Anthemideae</taxon>
        <taxon>Anthemidinae</taxon>
        <taxon>Tanacetum</taxon>
    </lineage>
</organism>
<sequence length="155" mass="17354">MSLYSRTSLRLCSVEYIVMPRCTDTVGLAYADLRYLCSKISCVDYKSDSRVTLSHLRNYTCICRLLCKDVMIVLDWEDVEFFIDERDGMGMWRVSCSSWGRWFLADGGAVEWGGGVRLLLGESVRGWVYECGGGGVKSGEGGLNHSLRLGVKGIR</sequence>
<keyword evidence="2" id="KW-1185">Reference proteome</keyword>
<accession>A0ABQ5BZL4</accession>
<evidence type="ECO:0000313" key="1">
    <source>
        <dbReference type="EMBL" id="GJT20225.1"/>
    </source>
</evidence>